<accession>A0A271J5G7</accession>
<sequence length="83" mass="8435">MADSTPVTIPTSLWESDGTEEAVLAEWLAADGARVEAGAPLAEVMVDKVSLVLEAPASGVLEIQREEGAPVGLGATVAVIHAP</sequence>
<organism evidence="4 5">
    <name type="scientific">Rubrivirga marina</name>
    <dbReference type="NCBI Taxonomy" id="1196024"/>
    <lineage>
        <taxon>Bacteria</taxon>
        <taxon>Pseudomonadati</taxon>
        <taxon>Rhodothermota</taxon>
        <taxon>Rhodothermia</taxon>
        <taxon>Rhodothermales</taxon>
        <taxon>Rubricoccaceae</taxon>
        <taxon>Rubrivirga</taxon>
    </lineage>
</organism>
<keyword evidence="2" id="KW-0450">Lipoyl</keyword>
<evidence type="ECO:0000256" key="1">
    <source>
        <dbReference type="ARBA" id="ARBA00001938"/>
    </source>
</evidence>
<keyword evidence="5" id="KW-1185">Reference proteome</keyword>
<dbReference type="InterPro" id="IPR003016">
    <property type="entry name" value="2-oxoA_DH_lipoyl-BS"/>
</dbReference>
<proteinExistence type="predicted"/>
<evidence type="ECO:0000313" key="5">
    <source>
        <dbReference type="Proteomes" id="UP000216339"/>
    </source>
</evidence>
<evidence type="ECO:0000313" key="4">
    <source>
        <dbReference type="EMBL" id="PAP78507.1"/>
    </source>
</evidence>
<dbReference type="InterPro" id="IPR000089">
    <property type="entry name" value="Biotin_lipoyl"/>
</dbReference>
<dbReference type="Proteomes" id="UP000216339">
    <property type="component" value="Unassembled WGS sequence"/>
</dbReference>
<comment type="caution">
    <text evidence="4">The sequence shown here is derived from an EMBL/GenBank/DDBJ whole genome shotgun (WGS) entry which is preliminary data.</text>
</comment>
<dbReference type="Gene3D" id="2.40.50.100">
    <property type="match status" value="1"/>
</dbReference>
<dbReference type="InterPro" id="IPR011053">
    <property type="entry name" value="Single_hybrid_motif"/>
</dbReference>
<comment type="cofactor">
    <cofactor evidence="1">
        <name>(R)-lipoate</name>
        <dbReference type="ChEBI" id="CHEBI:83088"/>
    </cofactor>
</comment>
<dbReference type="PROSITE" id="PS00189">
    <property type="entry name" value="LIPOYL"/>
    <property type="match status" value="1"/>
</dbReference>
<dbReference type="SUPFAM" id="SSF51230">
    <property type="entry name" value="Single hybrid motif"/>
    <property type="match status" value="1"/>
</dbReference>
<reference evidence="4 5" key="1">
    <citation type="submission" date="2016-11" db="EMBL/GenBank/DDBJ databases">
        <title>Study of marine rhodopsin-containing bacteria.</title>
        <authorList>
            <person name="Yoshizawa S."/>
            <person name="Kumagai Y."/>
            <person name="Kogure K."/>
        </authorList>
    </citation>
    <scope>NUCLEOTIDE SEQUENCE [LARGE SCALE GENOMIC DNA]</scope>
    <source>
        <strain evidence="4 5">SAORIC-28</strain>
    </source>
</reference>
<dbReference type="AlphaFoldDB" id="A0A271J5G7"/>
<feature type="domain" description="Lipoyl-binding" evidence="3">
    <location>
        <begin position="19"/>
        <end position="80"/>
    </location>
</feature>
<evidence type="ECO:0000259" key="3">
    <source>
        <dbReference type="Pfam" id="PF00364"/>
    </source>
</evidence>
<protein>
    <recommendedName>
        <fullName evidence="3">Lipoyl-binding domain-containing protein</fullName>
    </recommendedName>
</protein>
<dbReference type="CDD" id="cd06849">
    <property type="entry name" value="lipoyl_domain"/>
    <property type="match status" value="1"/>
</dbReference>
<dbReference type="OrthoDB" id="5738366at2"/>
<dbReference type="EMBL" id="MQWD01000001">
    <property type="protein sequence ID" value="PAP78507.1"/>
    <property type="molecule type" value="Genomic_DNA"/>
</dbReference>
<dbReference type="RefSeq" id="WP_095512184.1">
    <property type="nucleotide sequence ID" value="NZ_MQWD01000001.1"/>
</dbReference>
<name>A0A271J5G7_9BACT</name>
<dbReference type="Pfam" id="PF00364">
    <property type="entry name" value="Biotin_lipoyl"/>
    <property type="match status" value="1"/>
</dbReference>
<evidence type="ECO:0000256" key="2">
    <source>
        <dbReference type="ARBA" id="ARBA00022823"/>
    </source>
</evidence>
<gene>
    <name evidence="4" type="ORF">BSZ37_19795</name>
</gene>